<dbReference type="OrthoDB" id="5426733at2"/>
<keyword evidence="2" id="KW-1185">Reference proteome</keyword>
<dbReference type="InParanoid" id="A0A3M0CP36"/>
<proteinExistence type="predicted"/>
<dbReference type="InterPro" id="IPR036249">
    <property type="entry name" value="Thioredoxin-like_sf"/>
</dbReference>
<accession>A0A3M0CP36</accession>
<gene>
    <name evidence="1" type="ORF">BXY39_2632</name>
</gene>
<dbReference type="RefSeq" id="WP_121939296.1">
    <property type="nucleotide sequence ID" value="NZ_REFR01000012.1"/>
</dbReference>
<dbReference type="Pfam" id="PF13728">
    <property type="entry name" value="TraF"/>
    <property type="match status" value="1"/>
</dbReference>
<dbReference type="InterPro" id="IPR039555">
    <property type="entry name" value="TraF/TrbB"/>
</dbReference>
<dbReference type="EMBL" id="REFR01000012">
    <property type="protein sequence ID" value="RMB05053.1"/>
    <property type="molecule type" value="Genomic_DNA"/>
</dbReference>
<name>A0A3M0CP36_9PROT</name>
<evidence type="ECO:0000313" key="2">
    <source>
        <dbReference type="Proteomes" id="UP000271227"/>
    </source>
</evidence>
<reference evidence="1 2" key="1">
    <citation type="submission" date="2018-10" db="EMBL/GenBank/DDBJ databases">
        <title>Genomic Encyclopedia of Archaeal and Bacterial Type Strains, Phase II (KMG-II): from individual species to whole genera.</title>
        <authorList>
            <person name="Goeker M."/>
        </authorList>
    </citation>
    <scope>NUCLEOTIDE SEQUENCE [LARGE SCALE GENOMIC DNA]</scope>
    <source>
        <strain evidence="1 2">DSM 25217</strain>
    </source>
</reference>
<dbReference type="Proteomes" id="UP000271227">
    <property type="component" value="Unassembled WGS sequence"/>
</dbReference>
<organism evidence="1 2">
    <name type="scientific">Eilatimonas milleporae</name>
    <dbReference type="NCBI Taxonomy" id="911205"/>
    <lineage>
        <taxon>Bacteria</taxon>
        <taxon>Pseudomonadati</taxon>
        <taxon>Pseudomonadota</taxon>
        <taxon>Alphaproteobacteria</taxon>
        <taxon>Kordiimonadales</taxon>
        <taxon>Kordiimonadaceae</taxon>
        <taxon>Eilatimonas</taxon>
    </lineage>
</organism>
<protein>
    <submittedName>
        <fullName evidence="1">Conjugal transfer pilus assembly protein TraF</fullName>
    </submittedName>
</protein>
<dbReference type="Gene3D" id="3.40.30.10">
    <property type="entry name" value="Glutaredoxin"/>
    <property type="match status" value="1"/>
</dbReference>
<dbReference type="SUPFAM" id="SSF52833">
    <property type="entry name" value="Thioredoxin-like"/>
    <property type="match status" value="1"/>
</dbReference>
<dbReference type="AlphaFoldDB" id="A0A3M0CP36"/>
<comment type="caution">
    <text evidence="1">The sequence shown here is derived from an EMBL/GenBank/DDBJ whole genome shotgun (WGS) entry which is preliminary data.</text>
</comment>
<sequence length="285" mass="31700">MTGLFFWRVHIHLIVLGATVVCVSCGLLADGEVSVKRGWNWYDDPAGKTLPEPEDDLAHEPVIPPMERLRKMRPAAVGDLMAAQLSYAIVSEDVGEVAQYYQLLDFVRRRSRAFTALSGVALLQHPQLNARSSYPITNAGRTADSKARKQDRSRRLIAERGEFALVMFSKKSCAYCDVQWGVLQSFRDRTGWTIRRLDIEAYPDRAARMNVQGTPMTILIRRDSEDYFPVAVGAESLPVVADNAYRAIRVLKGEIGLKQFLTDESDDGGFFDPAGTVAGIAHHGD</sequence>
<evidence type="ECO:0000313" key="1">
    <source>
        <dbReference type="EMBL" id="RMB05053.1"/>
    </source>
</evidence>